<comment type="similarity">
    <text evidence="1">Belongs to the UPF0213 family.</text>
</comment>
<keyword evidence="4" id="KW-1185">Reference proteome</keyword>
<gene>
    <name evidence="3" type="ORF">QK289_12845</name>
</gene>
<feature type="domain" description="GIY-YIG" evidence="2">
    <location>
        <begin position="2"/>
        <end position="77"/>
    </location>
</feature>
<dbReference type="InterPro" id="IPR000305">
    <property type="entry name" value="GIY-YIG_endonuc"/>
</dbReference>
<name>A0ABT6R4L3_9BACL</name>
<dbReference type="CDD" id="cd10456">
    <property type="entry name" value="GIY-YIG_UPF0213"/>
    <property type="match status" value="1"/>
</dbReference>
<dbReference type="PROSITE" id="PS50164">
    <property type="entry name" value="GIY_YIG"/>
    <property type="match status" value="1"/>
</dbReference>
<evidence type="ECO:0000259" key="2">
    <source>
        <dbReference type="PROSITE" id="PS50164"/>
    </source>
</evidence>
<dbReference type="Gene3D" id="3.40.1440.10">
    <property type="entry name" value="GIY-YIG endonuclease"/>
    <property type="match status" value="1"/>
</dbReference>
<organism evidence="3 4">
    <name type="scientific">Exiguobacterium antarcticum</name>
    <dbReference type="NCBI Taxonomy" id="132920"/>
    <lineage>
        <taxon>Bacteria</taxon>
        <taxon>Bacillati</taxon>
        <taxon>Bacillota</taxon>
        <taxon>Bacilli</taxon>
        <taxon>Bacillales</taxon>
        <taxon>Bacillales Family XII. Incertae Sedis</taxon>
        <taxon>Exiguobacterium</taxon>
    </lineage>
</organism>
<comment type="caution">
    <text evidence="3">The sequence shown here is derived from an EMBL/GenBank/DDBJ whole genome shotgun (WGS) entry which is preliminary data.</text>
</comment>
<protein>
    <submittedName>
        <fullName evidence="3">GIY-YIG nuclease family protein</fullName>
    </submittedName>
</protein>
<dbReference type="InterPro" id="IPR035901">
    <property type="entry name" value="GIY-YIG_endonuc_sf"/>
</dbReference>
<proteinExistence type="inferred from homology"/>
<sequence length="90" mass="10252">MSNHTVYIVRCQDGTLYTGYTVDVTKRLATHNTGQGAKYTRARLPVVLIYTETCATKSEALKREYAIKQLTRTKKEQLIQEGRSSHESDQ</sequence>
<dbReference type="RefSeq" id="WP_014969087.1">
    <property type="nucleotide sequence ID" value="NZ_JANJYY010000078.1"/>
</dbReference>
<dbReference type="Proteomes" id="UP001243286">
    <property type="component" value="Unassembled WGS sequence"/>
</dbReference>
<dbReference type="Pfam" id="PF01541">
    <property type="entry name" value="GIY-YIG"/>
    <property type="match status" value="1"/>
</dbReference>
<evidence type="ECO:0000256" key="1">
    <source>
        <dbReference type="ARBA" id="ARBA00007435"/>
    </source>
</evidence>
<dbReference type="SUPFAM" id="SSF82771">
    <property type="entry name" value="GIY-YIG endonuclease"/>
    <property type="match status" value="1"/>
</dbReference>
<accession>A0ABT6R4L3</accession>
<dbReference type="SMART" id="SM00465">
    <property type="entry name" value="GIYc"/>
    <property type="match status" value="1"/>
</dbReference>
<dbReference type="PANTHER" id="PTHR34477">
    <property type="entry name" value="UPF0213 PROTEIN YHBQ"/>
    <property type="match status" value="1"/>
</dbReference>
<dbReference type="EMBL" id="JASBQV010000023">
    <property type="protein sequence ID" value="MDI3235898.1"/>
    <property type="molecule type" value="Genomic_DNA"/>
</dbReference>
<reference evidence="3 4" key="1">
    <citation type="submission" date="2023-04" db="EMBL/GenBank/DDBJ databases">
        <title>Antarctic isolates genomes.</title>
        <authorList>
            <person name="Dimov S.G."/>
        </authorList>
    </citation>
    <scope>NUCLEOTIDE SEQUENCE [LARGE SCALE GENOMIC DNA]</scope>
    <source>
        <strain evidence="3 4">AL19</strain>
    </source>
</reference>
<evidence type="ECO:0000313" key="3">
    <source>
        <dbReference type="EMBL" id="MDI3235898.1"/>
    </source>
</evidence>
<evidence type="ECO:0000313" key="4">
    <source>
        <dbReference type="Proteomes" id="UP001243286"/>
    </source>
</evidence>
<dbReference type="PANTHER" id="PTHR34477:SF1">
    <property type="entry name" value="UPF0213 PROTEIN YHBQ"/>
    <property type="match status" value="1"/>
</dbReference>
<dbReference type="InterPro" id="IPR050190">
    <property type="entry name" value="UPF0213_domain"/>
</dbReference>